<dbReference type="AlphaFoldDB" id="A0A135V317"/>
<keyword evidence="1" id="KW-1133">Transmembrane helix</keyword>
<sequence length="149" mass="17442">MATYTSTNYPPAESYPFGGNGVHRPLMDSRTWNLIVNESQTNTPRKAISIMTLICLSTVMGFISAVAIILGLYYYYAVHHAIVPWDVIDYYGSTWSIRNKLIWLDAHDMLFWLIFMLIWTLSTSLMYRVFLYVRFAPFREAKHKGRQDW</sequence>
<dbReference type="Proteomes" id="UP000070121">
    <property type="component" value="Unassembled WGS sequence"/>
</dbReference>
<keyword evidence="1" id="KW-0472">Membrane</keyword>
<name>A0A135V317_9PEZI</name>
<feature type="transmembrane region" description="Helical" evidence="1">
    <location>
        <begin position="50"/>
        <end position="76"/>
    </location>
</feature>
<gene>
    <name evidence="2" type="ORF">CSAL01_06585</name>
</gene>
<comment type="caution">
    <text evidence="2">The sequence shown here is derived from an EMBL/GenBank/DDBJ whole genome shotgun (WGS) entry which is preliminary data.</text>
</comment>
<evidence type="ECO:0000256" key="1">
    <source>
        <dbReference type="SAM" id="Phobius"/>
    </source>
</evidence>
<accession>A0A135V317</accession>
<proteinExistence type="predicted"/>
<keyword evidence="1" id="KW-0812">Transmembrane</keyword>
<protein>
    <submittedName>
        <fullName evidence="2">Uncharacterized protein</fullName>
    </submittedName>
</protein>
<dbReference type="OrthoDB" id="4811104at2759"/>
<evidence type="ECO:0000313" key="2">
    <source>
        <dbReference type="EMBL" id="KXH67043.1"/>
    </source>
</evidence>
<keyword evidence="3" id="KW-1185">Reference proteome</keyword>
<organism evidence="2 3">
    <name type="scientific">Colletotrichum salicis</name>
    <dbReference type="NCBI Taxonomy" id="1209931"/>
    <lineage>
        <taxon>Eukaryota</taxon>
        <taxon>Fungi</taxon>
        <taxon>Dikarya</taxon>
        <taxon>Ascomycota</taxon>
        <taxon>Pezizomycotina</taxon>
        <taxon>Sordariomycetes</taxon>
        <taxon>Hypocreomycetidae</taxon>
        <taxon>Glomerellales</taxon>
        <taxon>Glomerellaceae</taxon>
        <taxon>Colletotrichum</taxon>
        <taxon>Colletotrichum acutatum species complex</taxon>
    </lineage>
</organism>
<feature type="transmembrane region" description="Helical" evidence="1">
    <location>
        <begin position="109"/>
        <end position="133"/>
    </location>
</feature>
<reference evidence="2 3" key="1">
    <citation type="submission" date="2014-02" db="EMBL/GenBank/DDBJ databases">
        <title>The genome sequence of Colletotrichum salicis CBS 607.94.</title>
        <authorList>
            <person name="Baroncelli R."/>
            <person name="Thon M.R."/>
        </authorList>
    </citation>
    <scope>NUCLEOTIDE SEQUENCE [LARGE SCALE GENOMIC DNA]</scope>
    <source>
        <strain evidence="2 3">CBS 607.94</strain>
    </source>
</reference>
<dbReference type="EMBL" id="JFFI01000554">
    <property type="protein sequence ID" value="KXH67043.1"/>
    <property type="molecule type" value="Genomic_DNA"/>
</dbReference>
<evidence type="ECO:0000313" key="3">
    <source>
        <dbReference type="Proteomes" id="UP000070121"/>
    </source>
</evidence>